<evidence type="ECO:0000256" key="3">
    <source>
        <dbReference type="ARBA" id="ARBA00023163"/>
    </source>
</evidence>
<dbReference type="InterPro" id="IPR036388">
    <property type="entry name" value="WH-like_DNA-bd_sf"/>
</dbReference>
<protein>
    <submittedName>
        <fullName evidence="5">GntR family transcriptional regulator</fullName>
    </submittedName>
</protein>
<dbReference type="RefSeq" id="WP_208429689.1">
    <property type="nucleotide sequence ID" value="NZ_JAEPRJ010000001.1"/>
</dbReference>
<evidence type="ECO:0000313" key="6">
    <source>
        <dbReference type="Proteomes" id="UP000604730"/>
    </source>
</evidence>
<organism evidence="5 6">
    <name type="scientific">Catonella massiliensis</name>
    <dbReference type="NCBI Taxonomy" id="2799636"/>
    <lineage>
        <taxon>Bacteria</taxon>
        <taxon>Bacillati</taxon>
        <taxon>Bacillota</taxon>
        <taxon>Clostridia</taxon>
        <taxon>Lachnospirales</taxon>
        <taxon>Lachnospiraceae</taxon>
        <taxon>Catonella</taxon>
    </lineage>
</organism>
<keyword evidence="1" id="KW-0805">Transcription regulation</keyword>
<dbReference type="InterPro" id="IPR036390">
    <property type="entry name" value="WH_DNA-bd_sf"/>
</dbReference>
<evidence type="ECO:0000256" key="1">
    <source>
        <dbReference type="ARBA" id="ARBA00023015"/>
    </source>
</evidence>
<dbReference type="SUPFAM" id="SSF46785">
    <property type="entry name" value="Winged helix' DNA-binding domain"/>
    <property type="match status" value="1"/>
</dbReference>
<reference evidence="5 6" key="1">
    <citation type="submission" date="2021-01" db="EMBL/GenBank/DDBJ databases">
        <title>Isolation and description of Catonella massiliensis sp. nov., a novel Catonella species, isolated from a stable periodontitis subject.</title>
        <authorList>
            <person name="Antezack A."/>
            <person name="Boxberger M."/>
            <person name="La Scola B."/>
            <person name="Monnet-Corti V."/>
        </authorList>
    </citation>
    <scope>NUCLEOTIDE SEQUENCE [LARGE SCALE GENOMIC DNA]</scope>
    <source>
        <strain evidence="5 6">Marseille-Q4567</strain>
    </source>
</reference>
<evidence type="ECO:0000259" key="4">
    <source>
        <dbReference type="PROSITE" id="PS50949"/>
    </source>
</evidence>
<keyword evidence="2" id="KW-0238">DNA-binding</keyword>
<dbReference type="PROSITE" id="PS50949">
    <property type="entry name" value="HTH_GNTR"/>
    <property type="match status" value="1"/>
</dbReference>
<dbReference type="InterPro" id="IPR000524">
    <property type="entry name" value="Tscrpt_reg_HTH_GntR"/>
</dbReference>
<evidence type="ECO:0000313" key="5">
    <source>
        <dbReference type="EMBL" id="MBK5898258.1"/>
    </source>
</evidence>
<proteinExistence type="predicted"/>
<dbReference type="PANTHER" id="PTHR38445">
    <property type="entry name" value="HTH-TYPE TRANSCRIPTIONAL REPRESSOR YTRA"/>
    <property type="match status" value="1"/>
</dbReference>
<evidence type="ECO:0000256" key="2">
    <source>
        <dbReference type="ARBA" id="ARBA00023125"/>
    </source>
</evidence>
<keyword evidence="3" id="KW-0804">Transcription</keyword>
<dbReference type="Proteomes" id="UP000604730">
    <property type="component" value="Unassembled WGS sequence"/>
</dbReference>
<dbReference type="EMBL" id="JAEPRJ010000001">
    <property type="protein sequence ID" value="MBK5898258.1"/>
    <property type="molecule type" value="Genomic_DNA"/>
</dbReference>
<dbReference type="PANTHER" id="PTHR38445:SF12">
    <property type="entry name" value="GNTR-FAMILY TRANSCRIPTIONAL REGULATOR"/>
    <property type="match status" value="1"/>
</dbReference>
<name>A0ABS1J277_9FIRM</name>
<keyword evidence="6" id="KW-1185">Reference proteome</keyword>
<sequence length="122" mass="13775">MRLIFDFESKTPIYQQLRDQIVVGIAEGRLTPGEKLPTIRALADESGINMMTVSKAYQLLNNEGYIVTDRRKGTLISNKIKTDPVGEKKLKELRVIISELQLSGLSLNEVLTLCTEYYKEGL</sequence>
<feature type="domain" description="HTH gntR-type" evidence="4">
    <location>
        <begin position="11"/>
        <end position="79"/>
    </location>
</feature>
<accession>A0ABS1J277</accession>
<comment type="caution">
    <text evidence="5">The sequence shown here is derived from an EMBL/GenBank/DDBJ whole genome shotgun (WGS) entry which is preliminary data.</text>
</comment>
<gene>
    <name evidence="5" type="ORF">JJN12_10790</name>
</gene>
<dbReference type="Pfam" id="PF00392">
    <property type="entry name" value="GntR"/>
    <property type="match status" value="1"/>
</dbReference>
<dbReference type="SMART" id="SM00345">
    <property type="entry name" value="HTH_GNTR"/>
    <property type="match status" value="1"/>
</dbReference>
<dbReference type="CDD" id="cd07377">
    <property type="entry name" value="WHTH_GntR"/>
    <property type="match status" value="1"/>
</dbReference>
<dbReference type="Gene3D" id="1.10.10.10">
    <property type="entry name" value="Winged helix-like DNA-binding domain superfamily/Winged helix DNA-binding domain"/>
    <property type="match status" value="1"/>
</dbReference>